<evidence type="ECO:0000313" key="7">
    <source>
        <dbReference type="Proteomes" id="UP000291078"/>
    </source>
</evidence>
<dbReference type="PRINTS" id="PR00039">
    <property type="entry name" value="HTHLYSR"/>
</dbReference>
<dbReference type="InterPro" id="IPR000847">
    <property type="entry name" value="LysR_HTH_N"/>
</dbReference>
<dbReference type="RefSeq" id="WP_407923226.1">
    <property type="nucleotide sequence ID" value="NZ_SGXM01000002.1"/>
</dbReference>
<protein>
    <submittedName>
        <fullName evidence="6">DNA-binding transcriptional LysR family regulator</fullName>
    </submittedName>
</protein>
<organism evidence="6 7">
    <name type="scientific">Cupriavidus agavae</name>
    <dbReference type="NCBI Taxonomy" id="1001822"/>
    <lineage>
        <taxon>Bacteria</taxon>
        <taxon>Pseudomonadati</taxon>
        <taxon>Pseudomonadota</taxon>
        <taxon>Betaproteobacteria</taxon>
        <taxon>Burkholderiales</taxon>
        <taxon>Burkholderiaceae</taxon>
        <taxon>Cupriavidus</taxon>
    </lineage>
</organism>
<dbReference type="CDD" id="cd08422">
    <property type="entry name" value="PBP2_CrgA_like"/>
    <property type="match status" value="1"/>
</dbReference>
<dbReference type="PROSITE" id="PS50931">
    <property type="entry name" value="HTH_LYSR"/>
    <property type="match status" value="1"/>
</dbReference>
<dbReference type="PANTHER" id="PTHR30537:SF1">
    <property type="entry name" value="HTH-TYPE TRANSCRIPTIONAL REGULATOR PGRR"/>
    <property type="match status" value="1"/>
</dbReference>
<dbReference type="SUPFAM" id="SSF53850">
    <property type="entry name" value="Periplasmic binding protein-like II"/>
    <property type="match status" value="1"/>
</dbReference>
<dbReference type="InterPro" id="IPR036388">
    <property type="entry name" value="WH-like_DNA-bd_sf"/>
</dbReference>
<dbReference type="SUPFAM" id="SSF46785">
    <property type="entry name" value="Winged helix' DNA-binding domain"/>
    <property type="match status" value="1"/>
</dbReference>
<keyword evidence="4" id="KW-0804">Transcription</keyword>
<dbReference type="InterPro" id="IPR036390">
    <property type="entry name" value="WH_DNA-bd_sf"/>
</dbReference>
<evidence type="ECO:0000259" key="5">
    <source>
        <dbReference type="PROSITE" id="PS50931"/>
    </source>
</evidence>
<dbReference type="GO" id="GO:0003700">
    <property type="term" value="F:DNA-binding transcription factor activity"/>
    <property type="evidence" value="ECO:0007669"/>
    <property type="project" value="InterPro"/>
</dbReference>
<dbReference type="Pfam" id="PF03466">
    <property type="entry name" value="LysR_substrate"/>
    <property type="match status" value="1"/>
</dbReference>
<evidence type="ECO:0000313" key="6">
    <source>
        <dbReference type="EMBL" id="RZT39380.1"/>
    </source>
</evidence>
<dbReference type="Gene3D" id="1.10.10.10">
    <property type="entry name" value="Winged helix-like DNA-binding domain superfamily/Winged helix DNA-binding domain"/>
    <property type="match status" value="1"/>
</dbReference>
<evidence type="ECO:0000256" key="3">
    <source>
        <dbReference type="ARBA" id="ARBA00023125"/>
    </source>
</evidence>
<dbReference type="GO" id="GO:0006351">
    <property type="term" value="P:DNA-templated transcription"/>
    <property type="evidence" value="ECO:0007669"/>
    <property type="project" value="TreeGrafter"/>
</dbReference>
<keyword evidence="3 6" id="KW-0238">DNA-binding</keyword>
<dbReference type="Proteomes" id="UP000291078">
    <property type="component" value="Unassembled WGS sequence"/>
</dbReference>
<sequence length="328" mass="36481">MQDDQQDGGREGQPRGGDAFLRPVAASYTGIMAFMAVASEGSFAKAGDRLGIGRSAVSRNVQKLEAYLGTRLFLRSTRLTRLTSEGQRFLDNCQQGVTHIQQAIDDMLELRRGPPRGPLRIVSSVAFGRAMVAPLLDPFQRRYPGIVLDLRLDDDCADFVAQRIDVCFRHGRLEDSSIIARQLVSTRMVLCAAPAYVAQFGMPQSPDELAEHRCINARGANGRLVEWEFRMVDRIHRVLPEASLVFNDSGLALDAVLDGRGMAQLPCYQVADHIASGHLKVVMADYLPDPVVHYICYPSRQHLPARIRVFIDFIAEHIPRAAFQLPIE</sequence>
<dbReference type="EMBL" id="SGXM01000002">
    <property type="protein sequence ID" value="RZT39380.1"/>
    <property type="molecule type" value="Genomic_DNA"/>
</dbReference>
<evidence type="ECO:0000256" key="4">
    <source>
        <dbReference type="ARBA" id="ARBA00023163"/>
    </source>
</evidence>
<dbReference type="FunFam" id="1.10.10.10:FF:000001">
    <property type="entry name" value="LysR family transcriptional regulator"/>
    <property type="match status" value="1"/>
</dbReference>
<evidence type="ECO:0000256" key="1">
    <source>
        <dbReference type="ARBA" id="ARBA00009437"/>
    </source>
</evidence>
<reference evidence="6 7" key="1">
    <citation type="journal article" date="2015" name="Stand. Genomic Sci.">
        <title>Genomic Encyclopedia of Bacterial and Archaeal Type Strains, Phase III: the genomes of soil and plant-associated and newly described type strains.</title>
        <authorList>
            <person name="Whitman W.B."/>
            <person name="Woyke T."/>
            <person name="Klenk H.P."/>
            <person name="Zhou Y."/>
            <person name="Lilburn T.G."/>
            <person name="Beck B.J."/>
            <person name="De Vos P."/>
            <person name="Vandamme P."/>
            <person name="Eisen J.A."/>
            <person name="Garrity G."/>
            <person name="Hugenholtz P."/>
            <person name="Kyrpides N.C."/>
        </authorList>
    </citation>
    <scope>NUCLEOTIDE SEQUENCE [LARGE SCALE GENOMIC DNA]</scope>
    <source>
        <strain evidence="6 7">ASC-9842</strain>
    </source>
</reference>
<dbReference type="Gene3D" id="3.40.190.290">
    <property type="match status" value="1"/>
</dbReference>
<accession>A0A4Q7S2A8</accession>
<proteinExistence type="inferred from homology"/>
<dbReference type="GO" id="GO:0043565">
    <property type="term" value="F:sequence-specific DNA binding"/>
    <property type="evidence" value="ECO:0007669"/>
    <property type="project" value="TreeGrafter"/>
</dbReference>
<evidence type="ECO:0000256" key="2">
    <source>
        <dbReference type="ARBA" id="ARBA00023015"/>
    </source>
</evidence>
<gene>
    <name evidence="6" type="ORF">EV147_2575</name>
</gene>
<dbReference type="FunFam" id="3.40.190.290:FF:000001">
    <property type="entry name" value="Transcriptional regulator, LysR family"/>
    <property type="match status" value="1"/>
</dbReference>
<dbReference type="InterPro" id="IPR005119">
    <property type="entry name" value="LysR_subst-bd"/>
</dbReference>
<dbReference type="PANTHER" id="PTHR30537">
    <property type="entry name" value="HTH-TYPE TRANSCRIPTIONAL REGULATOR"/>
    <property type="match status" value="1"/>
</dbReference>
<keyword evidence="7" id="KW-1185">Reference proteome</keyword>
<comment type="caution">
    <text evidence="6">The sequence shown here is derived from an EMBL/GenBank/DDBJ whole genome shotgun (WGS) entry which is preliminary data.</text>
</comment>
<dbReference type="AlphaFoldDB" id="A0A4Q7S2A8"/>
<name>A0A4Q7S2A8_9BURK</name>
<dbReference type="Pfam" id="PF00126">
    <property type="entry name" value="HTH_1"/>
    <property type="match status" value="1"/>
</dbReference>
<feature type="domain" description="HTH lysR-type" evidence="5">
    <location>
        <begin position="31"/>
        <end position="83"/>
    </location>
</feature>
<keyword evidence="2" id="KW-0805">Transcription regulation</keyword>
<dbReference type="InterPro" id="IPR058163">
    <property type="entry name" value="LysR-type_TF_proteobact-type"/>
</dbReference>
<comment type="similarity">
    <text evidence="1">Belongs to the LysR transcriptional regulatory family.</text>
</comment>